<dbReference type="Proteomes" id="UP000248484">
    <property type="component" value="Unplaced"/>
</dbReference>
<feature type="compositionally biased region" description="Low complexity" evidence="1">
    <location>
        <begin position="72"/>
        <end position="86"/>
    </location>
</feature>
<feature type="region of interest" description="Disordered" evidence="1">
    <location>
        <begin position="1"/>
        <end position="225"/>
    </location>
</feature>
<protein>
    <submittedName>
        <fullName evidence="3">Serine/arginine repetitive matrix protein 1-like</fullName>
    </submittedName>
</protein>
<feature type="compositionally biased region" description="Basic and acidic residues" evidence="1">
    <location>
        <begin position="15"/>
        <end position="57"/>
    </location>
</feature>
<evidence type="ECO:0000256" key="1">
    <source>
        <dbReference type="SAM" id="MobiDB-lite"/>
    </source>
</evidence>
<feature type="compositionally biased region" description="Basic residues" evidence="1">
    <location>
        <begin position="92"/>
        <end position="106"/>
    </location>
</feature>
<keyword evidence="2" id="KW-1185">Reference proteome</keyword>
<evidence type="ECO:0000313" key="3">
    <source>
        <dbReference type="RefSeq" id="XP_054938911.1"/>
    </source>
</evidence>
<feature type="compositionally biased region" description="Low complexity" evidence="1">
    <location>
        <begin position="141"/>
        <end position="151"/>
    </location>
</feature>
<dbReference type="AlphaFoldDB" id="A0A9W2WI54"/>
<reference evidence="3" key="1">
    <citation type="submission" date="2025-08" db="UniProtKB">
        <authorList>
            <consortium name="RefSeq"/>
        </authorList>
    </citation>
    <scope>IDENTIFICATION</scope>
    <source>
        <tissue evidence="3">Muscle</tissue>
    </source>
</reference>
<sequence length="225" mass="24060">MGALCPMAKAAGGSHEAEASRRASGPHRQDLRTRASPHRAREESCRRREEPEPDVQRRRTAGGEPPPRRRSLPSFPARRPARSSPYLPAPRLPRRPARGRVARKAGWRAGGRCGYPAPDMSHPTRAPLPPGRQVKEEEAAEGAGARGAVEGDPGDPSVPAALRHAGTVLPRRSLAPHGPSGSRCARAPAQRPTACSATPGGWEGPLHPDGFPPTNHCRRTLTPEV</sequence>
<accession>A0A9W2WI54</accession>
<name>A0A9W2WI54_PHYMC</name>
<gene>
    <name evidence="3" type="primary">LOC129391872</name>
</gene>
<organism evidence="2 3">
    <name type="scientific">Physeter macrocephalus</name>
    <name type="common">Sperm whale</name>
    <name type="synonym">Physeter catodon</name>
    <dbReference type="NCBI Taxonomy" id="9755"/>
    <lineage>
        <taxon>Eukaryota</taxon>
        <taxon>Metazoa</taxon>
        <taxon>Chordata</taxon>
        <taxon>Craniata</taxon>
        <taxon>Vertebrata</taxon>
        <taxon>Euteleostomi</taxon>
        <taxon>Mammalia</taxon>
        <taxon>Eutheria</taxon>
        <taxon>Laurasiatheria</taxon>
        <taxon>Artiodactyla</taxon>
        <taxon>Whippomorpha</taxon>
        <taxon>Cetacea</taxon>
        <taxon>Odontoceti</taxon>
        <taxon>Physeteridae</taxon>
        <taxon>Physeter</taxon>
    </lineage>
</organism>
<dbReference type="RefSeq" id="XP_054938911.1">
    <property type="nucleotide sequence ID" value="XM_055082936.1"/>
</dbReference>
<dbReference type="KEGG" id="pcad:129391872"/>
<proteinExistence type="predicted"/>
<dbReference type="GeneID" id="129391872"/>
<evidence type="ECO:0000313" key="2">
    <source>
        <dbReference type="Proteomes" id="UP000248484"/>
    </source>
</evidence>